<evidence type="ECO:0000256" key="4">
    <source>
        <dbReference type="ARBA" id="ARBA00022827"/>
    </source>
</evidence>
<dbReference type="PANTHER" id="PTHR12645:SF0">
    <property type="entry name" value="FAD-LINKED SULFHYDRYL OXIDASE ALR"/>
    <property type="match status" value="1"/>
</dbReference>
<dbReference type="Gene3D" id="1.20.120.310">
    <property type="entry name" value="ERV/ALR sulfhydryl oxidase domain"/>
    <property type="match status" value="1"/>
</dbReference>
<protein>
    <recommendedName>
        <fullName evidence="8">Sulfhydryl oxidase</fullName>
        <ecNumber evidence="8">1.8.3.2</ecNumber>
    </recommendedName>
</protein>
<dbReference type="Pfam" id="PF04777">
    <property type="entry name" value="Evr1_Alr"/>
    <property type="match status" value="1"/>
</dbReference>
<feature type="domain" description="ERV/ALR sulfhydryl oxidase" evidence="9">
    <location>
        <begin position="114"/>
        <end position="214"/>
    </location>
</feature>
<comment type="subcellular location">
    <subcellularLocation>
        <location evidence="2">Mitochondrion intermembrane space</location>
    </subcellularLocation>
</comment>
<evidence type="ECO:0000256" key="5">
    <source>
        <dbReference type="ARBA" id="ARBA00023002"/>
    </source>
</evidence>
<comment type="cofactor">
    <cofactor evidence="1 8">
        <name>FAD</name>
        <dbReference type="ChEBI" id="CHEBI:57692"/>
    </cofactor>
</comment>
<dbReference type="GO" id="GO:0005758">
    <property type="term" value="C:mitochondrial intermembrane space"/>
    <property type="evidence" value="ECO:0007669"/>
    <property type="project" value="UniProtKB-SubCell"/>
</dbReference>
<evidence type="ECO:0000259" key="9">
    <source>
        <dbReference type="PROSITE" id="PS51324"/>
    </source>
</evidence>
<proteinExistence type="predicted"/>
<evidence type="ECO:0000256" key="6">
    <source>
        <dbReference type="ARBA" id="ARBA00023128"/>
    </source>
</evidence>
<evidence type="ECO:0000313" key="10">
    <source>
        <dbReference type="EMBL" id="GMM57847.1"/>
    </source>
</evidence>
<dbReference type="Proteomes" id="UP001377567">
    <property type="component" value="Unassembled WGS sequence"/>
</dbReference>
<dbReference type="PANTHER" id="PTHR12645">
    <property type="entry name" value="ALR/ERV"/>
    <property type="match status" value="1"/>
</dbReference>
<keyword evidence="11" id="KW-1185">Reference proteome</keyword>
<evidence type="ECO:0000256" key="2">
    <source>
        <dbReference type="ARBA" id="ARBA00004569"/>
    </source>
</evidence>
<keyword evidence="4 8" id="KW-0274">FAD</keyword>
<dbReference type="GO" id="GO:0016971">
    <property type="term" value="F:flavin-dependent sulfhydryl oxidase activity"/>
    <property type="evidence" value="ECO:0007669"/>
    <property type="project" value="InterPro"/>
</dbReference>
<sequence length="222" mass="24071">MAEKAPEEFTLRKLLFNDNGKFCLPCTLYKSFRYVSGANLGGSDASSASVGVDTAAPSVSITEGANIPAPPQDTTVAPPQGVTVAAVATVAANAAPAAPVSEFIPGSRTYLKEDPPDVNKVGAASWTFLHAMAAKYPEEPTPTQQGEMSEFLSLFSRVYPCFWCAKDFEKYIGAHAPQVQSREELSLWLCGAHNKVNKKLGKAQFNCDFWRQRWSDGWEGDN</sequence>
<dbReference type="InterPro" id="IPR036774">
    <property type="entry name" value="ERV/ALR_sulphydryl_oxid_sf"/>
</dbReference>
<dbReference type="EMBL" id="BTGD01000016">
    <property type="protein sequence ID" value="GMM57847.1"/>
    <property type="molecule type" value="Genomic_DNA"/>
</dbReference>
<dbReference type="FunFam" id="1.20.120.310:FF:000003">
    <property type="entry name" value="Sulfhydryl oxidase"/>
    <property type="match status" value="1"/>
</dbReference>
<dbReference type="GO" id="GO:0050660">
    <property type="term" value="F:flavin adenine dinucleotide binding"/>
    <property type="evidence" value="ECO:0007669"/>
    <property type="project" value="TreeGrafter"/>
</dbReference>
<dbReference type="AlphaFoldDB" id="A0AAV5S4U0"/>
<keyword evidence="5 8" id="KW-0560">Oxidoreductase</keyword>
<keyword evidence="3 8" id="KW-0285">Flavoprotein</keyword>
<dbReference type="SUPFAM" id="SSF69000">
    <property type="entry name" value="FAD-dependent thiol oxidase"/>
    <property type="match status" value="1"/>
</dbReference>
<keyword evidence="6" id="KW-0496">Mitochondrion</keyword>
<accession>A0AAV5S4U0</accession>
<dbReference type="InterPro" id="IPR039799">
    <property type="entry name" value="ALR/ERV"/>
</dbReference>
<comment type="caution">
    <text evidence="10">The sequence shown here is derived from an EMBL/GenBank/DDBJ whole genome shotgun (WGS) entry which is preliminary data.</text>
</comment>
<evidence type="ECO:0000256" key="3">
    <source>
        <dbReference type="ARBA" id="ARBA00022630"/>
    </source>
</evidence>
<dbReference type="InterPro" id="IPR017905">
    <property type="entry name" value="ERV/ALR_sulphydryl_oxidase"/>
</dbReference>
<gene>
    <name evidence="10" type="ORF">DAKH74_044630</name>
</gene>
<evidence type="ECO:0000313" key="11">
    <source>
        <dbReference type="Proteomes" id="UP001377567"/>
    </source>
</evidence>
<evidence type="ECO:0000256" key="7">
    <source>
        <dbReference type="ARBA" id="ARBA00023157"/>
    </source>
</evidence>
<evidence type="ECO:0000256" key="1">
    <source>
        <dbReference type="ARBA" id="ARBA00001974"/>
    </source>
</evidence>
<keyword evidence="7" id="KW-1015">Disulfide bond</keyword>
<name>A0AAV5S4U0_MAUHU</name>
<evidence type="ECO:0000256" key="8">
    <source>
        <dbReference type="RuleBase" id="RU371123"/>
    </source>
</evidence>
<reference evidence="10 11" key="1">
    <citation type="journal article" date="2023" name="Elife">
        <title>Identification of key yeast species and microbe-microbe interactions impacting larval growth of Drosophila in the wild.</title>
        <authorList>
            <person name="Mure A."/>
            <person name="Sugiura Y."/>
            <person name="Maeda R."/>
            <person name="Honda K."/>
            <person name="Sakurai N."/>
            <person name="Takahashi Y."/>
            <person name="Watada M."/>
            <person name="Katoh T."/>
            <person name="Gotoh A."/>
            <person name="Gotoh Y."/>
            <person name="Taniguchi I."/>
            <person name="Nakamura K."/>
            <person name="Hayashi T."/>
            <person name="Katayama T."/>
            <person name="Uemura T."/>
            <person name="Hattori Y."/>
        </authorList>
    </citation>
    <scope>NUCLEOTIDE SEQUENCE [LARGE SCALE GENOMIC DNA]</scope>
    <source>
        <strain evidence="10 11">KH-74</strain>
    </source>
</reference>
<dbReference type="EC" id="1.8.3.2" evidence="8"/>
<dbReference type="PROSITE" id="PS51324">
    <property type="entry name" value="ERV_ALR"/>
    <property type="match status" value="1"/>
</dbReference>
<organism evidence="10 11">
    <name type="scientific">Maudiozyma humilis</name>
    <name type="common">Sour dough yeast</name>
    <name type="synonym">Kazachstania humilis</name>
    <dbReference type="NCBI Taxonomy" id="51915"/>
    <lineage>
        <taxon>Eukaryota</taxon>
        <taxon>Fungi</taxon>
        <taxon>Dikarya</taxon>
        <taxon>Ascomycota</taxon>
        <taxon>Saccharomycotina</taxon>
        <taxon>Saccharomycetes</taxon>
        <taxon>Saccharomycetales</taxon>
        <taxon>Saccharomycetaceae</taxon>
        <taxon>Maudiozyma</taxon>
    </lineage>
</organism>
<comment type="catalytic activity">
    <reaction evidence="8">
        <text>2 R'C(R)SH + O2 = R'C(R)S-S(R)CR' + H2O2</text>
        <dbReference type="Rhea" id="RHEA:17357"/>
        <dbReference type="ChEBI" id="CHEBI:15379"/>
        <dbReference type="ChEBI" id="CHEBI:16240"/>
        <dbReference type="ChEBI" id="CHEBI:16520"/>
        <dbReference type="ChEBI" id="CHEBI:17412"/>
        <dbReference type="EC" id="1.8.3.2"/>
    </reaction>
</comment>